<keyword evidence="2" id="KW-0812">Transmembrane</keyword>
<gene>
    <name evidence="5" type="ORF">DdX_18714</name>
</gene>
<feature type="region of interest" description="Disordered" evidence="1">
    <location>
        <begin position="302"/>
        <end position="352"/>
    </location>
</feature>
<dbReference type="InterPro" id="IPR058390">
    <property type="entry name" value="DUF8077"/>
</dbReference>
<comment type="caution">
    <text evidence="5">The sequence shown here is derived from an EMBL/GenBank/DDBJ whole genome shotgun (WGS) entry which is preliminary data.</text>
</comment>
<keyword evidence="2" id="KW-0472">Membrane</keyword>
<dbReference type="Pfam" id="PF26284">
    <property type="entry name" value="DUF8077"/>
    <property type="match status" value="1"/>
</dbReference>
<dbReference type="EMBL" id="JAKKPZ010000289">
    <property type="protein sequence ID" value="KAI1697076.1"/>
    <property type="molecule type" value="Genomic_DNA"/>
</dbReference>
<feature type="compositionally biased region" description="Polar residues" evidence="1">
    <location>
        <begin position="381"/>
        <end position="393"/>
    </location>
</feature>
<feature type="compositionally biased region" description="Low complexity" evidence="1">
    <location>
        <begin position="317"/>
        <end position="338"/>
    </location>
</feature>
<keyword evidence="3" id="KW-0732">Signal</keyword>
<feature type="transmembrane region" description="Helical" evidence="2">
    <location>
        <begin position="187"/>
        <end position="205"/>
    </location>
</feature>
<organism evidence="5 6">
    <name type="scientific">Ditylenchus destructor</name>
    <dbReference type="NCBI Taxonomy" id="166010"/>
    <lineage>
        <taxon>Eukaryota</taxon>
        <taxon>Metazoa</taxon>
        <taxon>Ecdysozoa</taxon>
        <taxon>Nematoda</taxon>
        <taxon>Chromadorea</taxon>
        <taxon>Rhabditida</taxon>
        <taxon>Tylenchina</taxon>
        <taxon>Tylenchomorpha</taxon>
        <taxon>Sphaerularioidea</taxon>
        <taxon>Anguinidae</taxon>
        <taxon>Anguininae</taxon>
        <taxon>Ditylenchus</taxon>
    </lineage>
</organism>
<protein>
    <recommendedName>
        <fullName evidence="4">DUF8077 domain-containing protein</fullName>
    </recommendedName>
</protein>
<keyword evidence="6" id="KW-1185">Reference proteome</keyword>
<accession>A0AAD4MJ56</accession>
<feature type="chain" id="PRO_5041896832" description="DUF8077 domain-containing protein" evidence="3">
    <location>
        <begin position="37"/>
        <end position="445"/>
    </location>
</feature>
<proteinExistence type="predicted"/>
<dbReference type="Proteomes" id="UP001201812">
    <property type="component" value="Unassembled WGS sequence"/>
</dbReference>
<evidence type="ECO:0000256" key="2">
    <source>
        <dbReference type="SAM" id="Phobius"/>
    </source>
</evidence>
<name>A0AAD4MJ56_9BILA</name>
<evidence type="ECO:0000256" key="3">
    <source>
        <dbReference type="SAM" id="SignalP"/>
    </source>
</evidence>
<evidence type="ECO:0000313" key="6">
    <source>
        <dbReference type="Proteomes" id="UP001201812"/>
    </source>
</evidence>
<evidence type="ECO:0000259" key="4">
    <source>
        <dbReference type="Pfam" id="PF26284"/>
    </source>
</evidence>
<dbReference type="AlphaFoldDB" id="A0AAD4MJ56"/>
<feature type="domain" description="DUF8077" evidence="4">
    <location>
        <begin position="48"/>
        <end position="175"/>
    </location>
</feature>
<feature type="region of interest" description="Disordered" evidence="1">
    <location>
        <begin position="378"/>
        <end position="402"/>
    </location>
</feature>
<reference evidence="5" key="1">
    <citation type="submission" date="2022-01" db="EMBL/GenBank/DDBJ databases">
        <title>Genome Sequence Resource for Two Populations of Ditylenchus destructor, the Migratory Endoparasitic Phytonematode.</title>
        <authorList>
            <person name="Zhang H."/>
            <person name="Lin R."/>
            <person name="Xie B."/>
        </authorList>
    </citation>
    <scope>NUCLEOTIDE SEQUENCE</scope>
    <source>
        <strain evidence="5">BazhouSP</strain>
    </source>
</reference>
<evidence type="ECO:0000313" key="5">
    <source>
        <dbReference type="EMBL" id="KAI1697076.1"/>
    </source>
</evidence>
<feature type="signal peptide" evidence="3">
    <location>
        <begin position="1"/>
        <end position="36"/>
    </location>
</feature>
<keyword evidence="2" id="KW-1133">Transmembrane helix</keyword>
<evidence type="ECO:0000256" key="1">
    <source>
        <dbReference type="SAM" id="MobiDB-lite"/>
    </source>
</evidence>
<sequence>MTATLLNCFNISLYGFLKKFLSFLLILFAGPSLSSAQLTGGSDRTQQELNFLTWATGIRLAYCQNAPIIDLVDPFREAVAKMINRYCRNATACGLKKTVAFTKHQVVILDTYPRREHRALNFRFYIVLPHDAEPLGRKPDKPLIPQKTMTDILQTQISELTHILGWQVLSYERYPRFDPMTTFMNRALIPIAIVAALCMLFLAYWSSTITSGSSIYGSGDGWMVSGSTGGKNAALRRTLEIIEEQKFRFAQYDAAAREHRLADGEPLPSTVIVYKSNARVQGVRAPPRSLATSIATRGAMPHHAAPLQKGPSYNAPSSKSSRTGSTSTSGKSASTDTSLINAPINGNKGDKDVAGSIIEEESEAADVVPEIVVMHRRDSSMDTAETGPSSRRVSVQGHRRQSRRFSILDDFKRKKPVFGGGRGQQQGQKRWKAGSLMFSKFGSKK</sequence>